<comment type="caution">
    <text evidence="1">The sequence shown here is derived from an EMBL/GenBank/DDBJ whole genome shotgun (WGS) entry which is preliminary data.</text>
</comment>
<sequence length="138" mass="16008">MIDMILWENYKKICFIAPFETPCWPGFAIITAWNPASQRVGERRNRRRERALWRLLTLELQVPVAGPFWGSDPDERWQESSLAVALSLPQARQVAARFGQHAIYWVEDGQLWLVPVLTDKSTVCLGYIESHWIARKAI</sequence>
<evidence type="ECO:0008006" key="3">
    <source>
        <dbReference type="Google" id="ProtNLM"/>
    </source>
</evidence>
<accession>A0A2N3J207</accession>
<organism evidence="1 2">
    <name type="scientific">Aeromonas sobria</name>
    <dbReference type="NCBI Taxonomy" id="646"/>
    <lineage>
        <taxon>Bacteria</taxon>
        <taxon>Pseudomonadati</taxon>
        <taxon>Pseudomonadota</taxon>
        <taxon>Gammaproteobacteria</taxon>
        <taxon>Aeromonadales</taxon>
        <taxon>Aeromonadaceae</taxon>
        <taxon>Aeromonas</taxon>
    </lineage>
</organism>
<dbReference type="AlphaFoldDB" id="A0A2N3J207"/>
<gene>
    <name evidence="1" type="ORF">AOX56_12885</name>
</gene>
<proteinExistence type="predicted"/>
<name>A0A2N3J207_AERSO</name>
<dbReference type="EMBL" id="LJZX01000029">
    <property type="protein sequence ID" value="PKQ79754.1"/>
    <property type="molecule type" value="Genomic_DNA"/>
</dbReference>
<evidence type="ECO:0000313" key="1">
    <source>
        <dbReference type="EMBL" id="PKQ79754.1"/>
    </source>
</evidence>
<dbReference type="Proteomes" id="UP000233526">
    <property type="component" value="Unassembled WGS sequence"/>
</dbReference>
<evidence type="ECO:0000313" key="2">
    <source>
        <dbReference type="Proteomes" id="UP000233526"/>
    </source>
</evidence>
<reference evidence="1 2" key="1">
    <citation type="journal article" date="2017" name="Front. Microbiol.">
        <title>Strong Genomic and Phenotypic Heterogeneity in the Aeromonas sobria Species Complex.</title>
        <authorList>
            <person name="Gauthier J."/>
            <person name="Vincent A.T."/>
            <person name="Charette S.J."/>
            <person name="Derome N."/>
        </authorList>
    </citation>
    <scope>NUCLEOTIDE SEQUENCE [LARGE SCALE GENOMIC DNA]</scope>
    <source>
        <strain evidence="1 2">JF2635</strain>
    </source>
</reference>
<protein>
    <recommendedName>
        <fullName evidence="3">DUF3293 domain-containing protein</fullName>
    </recommendedName>
</protein>
<dbReference type="Pfam" id="PF11697">
    <property type="entry name" value="DUF3293"/>
    <property type="match status" value="1"/>
</dbReference>
<dbReference type="InterPro" id="IPR021710">
    <property type="entry name" value="DUF3293"/>
</dbReference>